<dbReference type="Proteomes" id="UP000030685">
    <property type="component" value="Unassembled WGS sequence"/>
</dbReference>
<protein>
    <submittedName>
        <fullName evidence="1">Uncharacterized protein</fullName>
    </submittedName>
</protein>
<reference evidence="1" key="1">
    <citation type="submission" date="2011-11" db="EMBL/GenBank/DDBJ databases">
        <title>The Genome Sequence of Fusarium oxysporum II5.</title>
        <authorList>
            <consortium name="The Broad Institute Genome Sequencing Platform"/>
            <person name="Ma L.-J."/>
            <person name="Gale L.R."/>
            <person name="Schwartz D.C."/>
            <person name="Zhou S."/>
            <person name="Corby-Kistler H."/>
            <person name="Young S.K."/>
            <person name="Zeng Q."/>
            <person name="Gargeya S."/>
            <person name="Fitzgerald M."/>
            <person name="Haas B."/>
            <person name="Abouelleil A."/>
            <person name="Alvarado L."/>
            <person name="Arachchi H.M."/>
            <person name="Berlin A."/>
            <person name="Brown A."/>
            <person name="Chapman S.B."/>
            <person name="Chen Z."/>
            <person name="Dunbar C."/>
            <person name="Freedman E."/>
            <person name="Gearin G."/>
            <person name="Goldberg J."/>
            <person name="Griggs A."/>
            <person name="Gujja S."/>
            <person name="Heiman D."/>
            <person name="Howarth C."/>
            <person name="Larson L."/>
            <person name="Lui A."/>
            <person name="MacDonald P.J.P."/>
            <person name="Montmayeur A."/>
            <person name="Murphy C."/>
            <person name="Neiman D."/>
            <person name="Pearson M."/>
            <person name="Priest M."/>
            <person name="Roberts A."/>
            <person name="Saif S."/>
            <person name="Shea T."/>
            <person name="Shenoy N."/>
            <person name="Sisk P."/>
            <person name="Stolte C."/>
            <person name="Sykes S."/>
            <person name="Wortman J."/>
            <person name="Nusbaum C."/>
            <person name="Birren B."/>
        </authorList>
    </citation>
    <scope>NUCLEOTIDE SEQUENCE [LARGE SCALE GENOMIC DNA]</scope>
    <source>
        <strain evidence="1">54006</strain>
    </source>
</reference>
<name>X0JYD6_FUSO5</name>
<dbReference type="HOGENOM" id="CLU_3399454_0_0_1"/>
<evidence type="ECO:0000313" key="1">
    <source>
        <dbReference type="EMBL" id="EXL89869.1"/>
    </source>
</evidence>
<dbReference type="RefSeq" id="XP_031051959.1">
    <property type="nucleotide sequence ID" value="XM_031218326.1"/>
</dbReference>
<dbReference type="GeneID" id="42042022"/>
<dbReference type="AlphaFoldDB" id="X0JYD6"/>
<accession>X0JYD6</accession>
<dbReference type="VEuPathDB" id="FungiDB:FOIG_16847"/>
<gene>
    <name evidence="1" type="ORF">FOIG_16847</name>
</gene>
<sequence>MPAVEHPQRLVPYCNLVSWEASSYLLCRCAG</sequence>
<reference evidence="1" key="2">
    <citation type="submission" date="2014-03" db="EMBL/GenBank/DDBJ databases">
        <title>The Genome Annotation of Fusarium oxysporum II5.</title>
        <authorList>
            <consortium name="The Broad Institute Genomics Platform"/>
            <person name="Ma L.-J."/>
            <person name="Corby-Kistler H."/>
            <person name="Broz K."/>
            <person name="Gale L.R."/>
            <person name="Jonkers W."/>
            <person name="O'Donnell K."/>
            <person name="Ploetz R."/>
            <person name="Steinberg C."/>
            <person name="Schwartz D.C."/>
            <person name="VanEtten H."/>
            <person name="Zhou S."/>
            <person name="Young S.K."/>
            <person name="Zeng Q."/>
            <person name="Gargeya S."/>
            <person name="Fitzgerald M."/>
            <person name="Abouelleil A."/>
            <person name="Alvarado L."/>
            <person name="Chapman S.B."/>
            <person name="Gainer-Dewar J."/>
            <person name="Goldberg J."/>
            <person name="Griggs A."/>
            <person name="Gujja S."/>
            <person name="Hansen M."/>
            <person name="Howarth C."/>
            <person name="Imamovic A."/>
            <person name="Ireland A."/>
            <person name="Larimer J."/>
            <person name="McCowan C."/>
            <person name="Murphy C."/>
            <person name="Pearson M."/>
            <person name="Poon T.W."/>
            <person name="Priest M."/>
            <person name="Roberts A."/>
            <person name="Saif S."/>
            <person name="Shea T."/>
            <person name="Sykes S."/>
            <person name="Wortman J."/>
            <person name="Nusbaum C."/>
            <person name="Birren B."/>
        </authorList>
    </citation>
    <scope>NUCLEOTIDE SEQUENCE</scope>
    <source>
        <strain evidence="1">54006</strain>
    </source>
</reference>
<proteinExistence type="predicted"/>
<dbReference type="EMBL" id="KK036272">
    <property type="protein sequence ID" value="EXL89869.1"/>
    <property type="molecule type" value="Genomic_DNA"/>
</dbReference>
<organism evidence="1">
    <name type="scientific">Fusarium odoratissimum (strain NRRL 54006)</name>
    <dbReference type="NCBI Taxonomy" id="1089451"/>
    <lineage>
        <taxon>Eukaryota</taxon>
        <taxon>Fungi</taxon>
        <taxon>Dikarya</taxon>
        <taxon>Ascomycota</taxon>
        <taxon>Pezizomycotina</taxon>
        <taxon>Sordariomycetes</taxon>
        <taxon>Hypocreomycetidae</taxon>
        <taxon>Hypocreales</taxon>
        <taxon>Nectriaceae</taxon>
        <taxon>Fusarium</taxon>
        <taxon>Fusarium oxysporum species complex</taxon>
        <taxon>Fusarium oxysporum f. sp. cubense (strain race 4)</taxon>
    </lineage>
</organism>